<sequence length="139" mass="15788">MSDTTSANGGNWLFPFFSLGPQRLTQPINPGWTFGNLIVNETNSRAPDIEQAIVAEESYGRQIGVLLEAVHLLVKDLKGHKAYSDIVKLHEKVATIKRESSLRRLDRLEYDLDVLRKYDKVAYQKKMRALLTILQSSET</sequence>
<accession>A0A6N8DM79</accession>
<dbReference type="RefSeq" id="WP_155444559.1">
    <property type="nucleotide sequence ID" value="NZ_JAOQNR010000002.1"/>
</dbReference>
<comment type="caution">
    <text evidence="1">The sequence shown here is derived from an EMBL/GenBank/DDBJ whole genome shotgun (WGS) entry which is preliminary data.</text>
</comment>
<evidence type="ECO:0000313" key="2">
    <source>
        <dbReference type="Proteomes" id="UP000439113"/>
    </source>
</evidence>
<organism evidence="1 2">
    <name type="scientific">Rhodoblastus acidophilus</name>
    <name type="common">Rhodopseudomonas acidophila</name>
    <dbReference type="NCBI Taxonomy" id="1074"/>
    <lineage>
        <taxon>Bacteria</taxon>
        <taxon>Pseudomonadati</taxon>
        <taxon>Pseudomonadota</taxon>
        <taxon>Alphaproteobacteria</taxon>
        <taxon>Hyphomicrobiales</taxon>
        <taxon>Rhodoblastaceae</taxon>
        <taxon>Rhodoblastus</taxon>
    </lineage>
</organism>
<dbReference type="Proteomes" id="UP000439113">
    <property type="component" value="Unassembled WGS sequence"/>
</dbReference>
<reference evidence="1 2" key="1">
    <citation type="submission" date="2019-11" db="EMBL/GenBank/DDBJ databases">
        <title>Whole-genome sequence of a Rhodoblastus acidophilus DSM 142.</title>
        <authorList>
            <person name="Kyndt J.A."/>
            <person name="Meyer T.E."/>
        </authorList>
    </citation>
    <scope>NUCLEOTIDE SEQUENCE [LARGE SCALE GENOMIC DNA]</scope>
    <source>
        <strain evidence="1 2">DSM 142</strain>
    </source>
</reference>
<dbReference type="EMBL" id="WNKS01000002">
    <property type="protein sequence ID" value="MTV29884.1"/>
    <property type="molecule type" value="Genomic_DNA"/>
</dbReference>
<gene>
    <name evidence="1" type="ORF">GJ654_02620</name>
</gene>
<dbReference type="OrthoDB" id="8447058at2"/>
<name>A0A6N8DM79_RHOAC</name>
<proteinExistence type="predicted"/>
<dbReference type="AlphaFoldDB" id="A0A6N8DM79"/>
<protein>
    <submittedName>
        <fullName evidence="1">Uncharacterized protein</fullName>
    </submittedName>
</protein>
<evidence type="ECO:0000313" key="1">
    <source>
        <dbReference type="EMBL" id="MTV29884.1"/>
    </source>
</evidence>